<proteinExistence type="predicted"/>
<dbReference type="PANTHER" id="PTHR47504">
    <property type="entry name" value="RIGHT ORIGIN-BINDING PROTEIN"/>
    <property type="match status" value="1"/>
</dbReference>
<dbReference type="InterPro" id="IPR029442">
    <property type="entry name" value="GyrI-like"/>
</dbReference>
<dbReference type="InterPro" id="IPR011256">
    <property type="entry name" value="Reg_factor_effector_dom_sf"/>
</dbReference>
<dbReference type="OrthoDB" id="9801123at2"/>
<dbReference type="GO" id="GO:0043565">
    <property type="term" value="F:sequence-specific DNA binding"/>
    <property type="evidence" value="ECO:0007669"/>
    <property type="project" value="InterPro"/>
</dbReference>
<evidence type="ECO:0000313" key="6">
    <source>
        <dbReference type="Proteomes" id="UP000321386"/>
    </source>
</evidence>
<dbReference type="PROSITE" id="PS01124">
    <property type="entry name" value="HTH_ARAC_FAMILY_2"/>
    <property type="match status" value="1"/>
</dbReference>
<dbReference type="SMART" id="SM00342">
    <property type="entry name" value="HTH_ARAC"/>
    <property type="match status" value="1"/>
</dbReference>
<dbReference type="Pfam" id="PF12833">
    <property type="entry name" value="HTH_18"/>
    <property type="match status" value="1"/>
</dbReference>
<dbReference type="SUPFAM" id="SSF55136">
    <property type="entry name" value="Probable bacterial effector-binding domain"/>
    <property type="match status" value="1"/>
</dbReference>
<dbReference type="SUPFAM" id="SSF46689">
    <property type="entry name" value="Homeodomain-like"/>
    <property type="match status" value="2"/>
</dbReference>
<dbReference type="Pfam" id="PF06445">
    <property type="entry name" value="GyrI-like"/>
    <property type="match status" value="1"/>
</dbReference>
<dbReference type="InterPro" id="IPR010499">
    <property type="entry name" value="AraC_E-bd"/>
</dbReference>
<dbReference type="Proteomes" id="UP000321386">
    <property type="component" value="Unassembled WGS sequence"/>
</dbReference>
<sequence>MITWLNRLVDLVEETLDEELDVARLAAACGTTEYHLRRMFSSLAGMPLSEYVRRRRMTAAAADVLAGADLLTVAVRHGYGSAEAFGRAFQAVHGVSPGRARRDGGPLRTQPRLRFRLTVEGALPMDVRIVSLPALRLVGHAARVPLVHRGINPAIQQHVTSIEPHEHARLKALGDAEPRGLLAVSADLDPDRREGTELTYLHGVAVTDSVEVPDDLDSLAVEAGSWAVFRASGPYPDTLQSVWAATATEWFPSNPWRLRAGPEVVAVTDRAADFSTATVELWLPVEAG</sequence>
<keyword evidence="1" id="KW-0805">Transcription regulation</keyword>
<keyword evidence="2" id="KW-0238">DNA-binding</keyword>
<dbReference type="RefSeq" id="WP_146807737.1">
    <property type="nucleotide sequence ID" value="NZ_BJUA01000026.1"/>
</dbReference>
<evidence type="ECO:0000259" key="4">
    <source>
        <dbReference type="PROSITE" id="PS01124"/>
    </source>
</evidence>
<dbReference type="GO" id="GO:0003700">
    <property type="term" value="F:DNA-binding transcription factor activity"/>
    <property type="evidence" value="ECO:0007669"/>
    <property type="project" value="InterPro"/>
</dbReference>
<dbReference type="PANTHER" id="PTHR47504:SF5">
    <property type="entry name" value="RIGHT ORIGIN-BINDING PROTEIN"/>
    <property type="match status" value="1"/>
</dbReference>
<evidence type="ECO:0000256" key="3">
    <source>
        <dbReference type="ARBA" id="ARBA00023163"/>
    </source>
</evidence>
<dbReference type="EMBL" id="BJUA01000026">
    <property type="protein sequence ID" value="GEK19378.1"/>
    <property type="molecule type" value="Genomic_DNA"/>
</dbReference>
<reference evidence="5 6" key="1">
    <citation type="submission" date="2019-07" db="EMBL/GenBank/DDBJ databases">
        <title>Whole genome shotgun sequence of Cellulomonas persica NBRC 101101.</title>
        <authorList>
            <person name="Hosoyama A."/>
            <person name="Uohara A."/>
            <person name="Ohji S."/>
            <person name="Ichikawa N."/>
        </authorList>
    </citation>
    <scope>NUCLEOTIDE SEQUENCE [LARGE SCALE GENOMIC DNA]</scope>
    <source>
        <strain evidence="5 6">NBRC 101101</strain>
    </source>
</reference>
<dbReference type="Gene3D" id="3.20.80.10">
    <property type="entry name" value="Regulatory factor, effector binding domain"/>
    <property type="match status" value="1"/>
</dbReference>
<dbReference type="InterPro" id="IPR050959">
    <property type="entry name" value="MarA-like"/>
</dbReference>
<dbReference type="SMART" id="SM00871">
    <property type="entry name" value="AraC_E_bind"/>
    <property type="match status" value="1"/>
</dbReference>
<organism evidence="5 6">
    <name type="scientific">Cellulomonas persica</name>
    <dbReference type="NCBI Taxonomy" id="76861"/>
    <lineage>
        <taxon>Bacteria</taxon>
        <taxon>Bacillati</taxon>
        <taxon>Actinomycetota</taxon>
        <taxon>Actinomycetes</taxon>
        <taxon>Micrococcales</taxon>
        <taxon>Cellulomonadaceae</taxon>
        <taxon>Cellulomonas</taxon>
    </lineage>
</organism>
<dbReference type="AlphaFoldDB" id="A0A510UXJ9"/>
<protein>
    <submittedName>
        <fullName evidence="5">AraC family transcriptional regulator</fullName>
    </submittedName>
</protein>
<name>A0A510UXJ9_9CELL</name>
<evidence type="ECO:0000256" key="1">
    <source>
        <dbReference type="ARBA" id="ARBA00023015"/>
    </source>
</evidence>
<keyword evidence="6" id="KW-1185">Reference proteome</keyword>
<evidence type="ECO:0000313" key="5">
    <source>
        <dbReference type="EMBL" id="GEK19378.1"/>
    </source>
</evidence>
<dbReference type="InterPro" id="IPR018062">
    <property type="entry name" value="HTH_AraC-typ_CS"/>
</dbReference>
<evidence type="ECO:0000256" key="2">
    <source>
        <dbReference type="ARBA" id="ARBA00023125"/>
    </source>
</evidence>
<comment type="caution">
    <text evidence="5">The sequence shown here is derived from an EMBL/GenBank/DDBJ whole genome shotgun (WGS) entry which is preliminary data.</text>
</comment>
<dbReference type="InterPro" id="IPR009057">
    <property type="entry name" value="Homeodomain-like_sf"/>
</dbReference>
<keyword evidence="3" id="KW-0804">Transcription</keyword>
<dbReference type="PROSITE" id="PS00041">
    <property type="entry name" value="HTH_ARAC_FAMILY_1"/>
    <property type="match status" value="1"/>
</dbReference>
<dbReference type="Gene3D" id="1.10.10.60">
    <property type="entry name" value="Homeodomain-like"/>
    <property type="match status" value="1"/>
</dbReference>
<feature type="domain" description="HTH araC/xylS-type" evidence="4">
    <location>
        <begin position="6"/>
        <end position="103"/>
    </location>
</feature>
<accession>A0A510UXJ9</accession>
<dbReference type="InterPro" id="IPR018060">
    <property type="entry name" value="HTH_AraC"/>
</dbReference>
<gene>
    <name evidence="5" type="ORF">CPE01_31110</name>
</gene>